<organism evidence="11 12">
    <name type="scientific">Roseovarius nanhaiticus</name>
    <dbReference type="NCBI Taxonomy" id="573024"/>
    <lineage>
        <taxon>Bacteria</taxon>
        <taxon>Pseudomonadati</taxon>
        <taxon>Pseudomonadota</taxon>
        <taxon>Alphaproteobacteria</taxon>
        <taxon>Rhodobacterales</taxon>
        <taxon>Roseobacteraceae</taxon>
        <taxon>Roseovarius</taxon>
    </lineage>
</organism>
<keyword evidence="6 9" id="KW-1133">Transmembrane helix</keyword>
<feature type="domain" description="Tripartite ATP-independent periplasmic transporters DctQ component" evidence="10">
    <location>
        <begin position="66"/>
        <end position="174"/>
    </location>
</feature>
<dbReference type="AlphaFoldDB" id="A0A1N7GWV7"/>
<dbReference type="GO" id="GO:0022857">
    <property type="term" value="F:transmembrane transporter activity"/>
    <property type="evidence" value="ECO:0007669"/>
    <property type="project" value="UniProtKB-UniRule"/>
</dbReference>
<dbReference type="RefSeq" id="WP_076533842.1">
    <property type="nucleotide sequence ID" value="NZ_FOAC01000003.1"/>
</dbReference>
<keyword evidence="5 9" id="KW-0812">Transmembrane</keyword>
<evidence type="ECO:0000259" key="10">
    <source>
        <dbReference type="Pfam" id="PF04290"/>
    </source>
</evidence>
<feature type="transmembrane region" description="Helical" evidence="9">
    <location>
        <begin position="106"/>
        <end position="130"/>
    </location>
</feature>
<evidence type="ECO:0000256" key="6">
    <source>
        <dbReference type="ARBA" id="ARBA00022989"/>
    </source>
</evidence>
<comment type="function">
    <text evidence="9">Part of the tripartite ATP-independent periplasmic (TRAP) transport system.</text>
</comment>
<protein>
    <recommendedName>
        <fullName evidence="9">TRAP transporter small permease protein</fullName>
    </recommendedName>
</protein>
<keyword evidence="2 9" id="KW-0813">Transport</keyword>
<proteinExistence type="inferred from homology"/>
<dbReference type="Proteomes" id="UP000186019">
    <property type="component" value="Unassembled WGS sequence"/>
</dbReference>
<comment type="subcellular location">
    <subcellularLocation>
        <location evidence="1 9">Cell inner membrane</location>
        <topology evidence="1 9">Multi-pass membrane protein</topology>
    </subcellularLocation>
</comment>
<accession>A0A1N7GWV7</accession>
<evidence type="ECO:0000256" key="1">
    <source>
        <dbReference type="ARBA" id="ARBA00004429"/>
    </source>
</evidence>
<evidence type="ECO:0000256" key="3">
    <source>
        <dbReference type="ARBA" id="ARBA00022475"/>
    </source>
</evidence>
<comment type="similarity">
    <text evidence="8 9">Belongs to the TRAP transporter small permease family.</text>
</comment>
<keyword evidence="12" id="KW-1185">Reference proteome</keyword>
<reference evidence="11 12" key="1">
    <citation type="submission" date="2017-01" db="EMBL/GenBank/DDBJ databases">
        <authorList>
            <person name="Mah S.A."/>
            <person name="Swanson W.J."/>
            <person name="Moy G.W."/>
            <person name="Vacquier V.D."/>
        </authorList>
    </citation>
    <scope>NUCLEOTIDE SEQUENCE [LARGE SCALE GENOMIC DNA]</scope>
    <source>
        <strain evidence="11 12">DSM 29590</strain>
    </source>
</reference>
<evidence type="ECO:0000256" key="9">
    <source>
        <dbReference type="RuleBase" id="RU369079"/>
    </source>
</evidence>
<evidence type="ECO:0000256" key="7">
    <source>
        <dbReference type="ARBA" id="ARBA00023136"/>
    </source>
</evidence>
<keyword evidence="3" id="KW-1003">Cell membrane</keyword>
<sequence>MTALSLAGIARLERAVLNGFAVLLIVLMLAIAVQVVASFFDLNPLVMFDAPVAWLGRGITLNSLLDLQWHLLAIIALLPAGLVWLRDRHVRVDFLYDGYRPKLRYTVDLIGNLVFAAPFLIMAIPGSVSFWQRAWRAGEGSASGGLNDLWLIKAMLPLGLGLLAAAALIESLRLAVALVRG</sequence>
<evidence type="ECO:0000313" key="11">
    <source>
        <dbReference type="EMBL" id="SIS17071.1"/>
    </source>
</evidence>
<dbReference type="OrthoDB" id="4250245at2"/>
<evidence type="ECO:0000256" key="5">
    <source>
        <dbReference type="ARBA" id="ARBA00022692"/>
    </source>
</evidence>
<feature type="transmembrane region" description="Helical" evidence="9">
    <location>
        <begin position="67"/>
        <end position="85"/>
    </location>
</feature>
<dbReference type="InterPro" id="IPR055348">
    <property type="entry name" value="DctQ"/>
</dbReference>
<comment type="subunit">
    <text evidence="9">The complex comprises the extracytoplasmic solute receptor protein and the two transmembrane proteins.</text>
</comment>
<evidence type="ECO:0000256" key="8">
    <source>
        <dbReference type="ARBA" id="ARBA00038436"/>
    </source>
</evidence>
<evidence type="ECO:0000256" key="4">
    <source>
        <dbReference type="ARBA" id="ARBA00022519"/>
    </source>
</evidence>
<evidence type="ECO:0000313" key="12">
    <source>
        <dbReference type="Proteomes" id="UP000186019"/>
    </source>
</evidence>
<dbReference type="EMBL" id="FTNV01000002">
    <property type="protein sequence ID" value="SIS17071.1"/>
    <property type="molecule type" value="Genomic_DNA"/>
</dbReference>
<evidence type="ECO:0000256" key="2">
    <source>
        <dbReference type="ARBA" id="ARBA00022448"/>
    </source>
</evidence>
<feature type="transmembrane region" description="Helical" evidence="9">
    <location>
        <begin position="150"/>
        <end position="169"/>
    </location>
</feature>
<dbReference type="STRING" id="573024.SAMN05216208_3149"/>
<dbReference type="GO" id="GO:0005886">
    <property type="term" value="C:plasma membrane"/>
    <property type="evidence" value="ECO:0007669"/>
    <property type="project" value="UniProtKB-SubCell"/>
</dbReference>
<dbReference type="PANTHER" id="PTHR35011:SF4">
    <property type="entry name" value="SLL1102 PROTEIN"/>
    <property type="match status" value="1"/>
</dbReference>
<name>A0A1N7GWV7_9RHOB</name>
<dbReference type="InterPro" id="IPR007387">
    <property type="entry name" value="TRAP_DctQ"/>
</dbReference>
<dbReference type="PANTHER" id="PTHR35011">
    <property type="entry name" value="2,3-DIKETO-L-GULONATE TRAP TRANSPORTER SMALL PERMEASE PROTEIN YIAM"/>
    <property type="match status" value="1"/>
</dbReference>
<dbReference type="Pfam" id="PF04290">
    <property type="entry name" value="DctQ"/>
    <property type="match status" value="1"/>
</dbReference>
<feature type="transmembrane region" description="Helical" evidence="9">
    <location>
        <begin position="20"/>
        <end position="40"/>
    </location>
</feature>
<keyword evidence="4 9" id="KW-0997">Cell inner membrane</keyword>
<keyword evidence="7 9" id="KW-0472">Membrane</keyword>
<gene>
    <name evidence="11" type="ORF">SAMN05421666_2170</name>
</gene>